<comment type="caution">
    <text evidence="13">The sequence shown here is derived from an EMBL/GenBank/DDBJ whole genome shotgun (WGS) entry which is preliminary data.</text>
</comment>
<sequence length="157" mass="18008">MRSQQGITLLDAMVALVIMTIMIGWVIPFTQRWHANRLLDAQMRDVQGLMQQAQMASLDHGRPWTLCGSHDGLRCDGQWRHLLVLDAEGQVRYHAKRHDPLTLRWKGLSSALVFHPHLSSSMLNGTFHICHAQKTRQLIVNRLGRMRFQTTETEGDC</sequence>
<feature type="domain" description="General secretion pathway GspH" evidence="12">
    <location>
        <begin position="43"/>
        <end position="144"/>
    </location>
</feature>
<evidence type="ECO:0000256" key="11">
    <source>
        <dbReference type="SAM" id="Phobius"/>
    </source>
</evidence>
<dbReference type="AlphaFoldDB" id="A0A3D9DUW7"/>
<comment type="similarity">
    <text evidence="9">Belongs to the GSP H family.</text>
</comment>
<evidence type="ECO:0000256" key="8">
    <source>
        <dbReference type="ARBA" id="ARBA00023136"/>
    </source>
</evidence>
<dbReference type="InterPro" id="IPR000983">
    <property type="entry name" value="Bac_GSPG_pilin"/>
</dbReference>
<feature type="transmembrane region" description="Helical" evidence="11">
    <location>
        <begin position="6"/>
        <end position="27"/>
    </location>
</feature>
<accession>A0A3D9DUW7</accession>
<dbReference type="GO" id="GO:0005886">
    <property type="term" value="C:plasma membrane"/>
    <property type="evidence" value="ECO:0007669"/>
    <property type="project" value="UniProtKB-SubCell"/>
</dbReference>
<gene>
    <name evidence="13" type="ORF">C8D72_1367</name>
</gene>
<organism evidence="13 14">
    <name type="scientific">Kushneria indalinina DSM 14324</name>
    <dbReference type="NCBI Taxonomy" id="1122140"/>
    <lineage>
        <taxon>Bacteria</taxon>
        <taxon>Pseudomonadati</taxon>
        <taxon>Pseudomonadota</taxon>
        <taxon>Gammaproteobacteria</taxon>
        <taxon>Oceanospirillales</taxon>
        <taxon>Halomonadaceae</taxon>
        <taxon>Kushneria</taxon>
    </lineage>
</organism>
<dbReference type="OrthoDB" id="2313614at2"/>
<dbReference type="InterPro" id="IPR045584">
    <property type="entry name" value="Pilin-like"/>
</dbReference>
<evidence type="ECO:0000256" key="1">
    <source>
        <dbReference type="ARBA" id="ARBA00004377"/>
    </source>
</evidence>
<dbReference type="RefSeq" id="WP_115853666.1">
    <property type="nucleotide sequence ID" value="NZ_QRDJ01000007.1"/>
</dbReference>
<keyword evidence="7 11" id="KW-1133">Transmembrane helix</keyword>
<evidence type="ECO:0000256" key="5">
    <source>
        <dbReference type="ARBA" id="ARBA00022519"/>
    </source>
</evidence>
<name>A0A3D9DUW7_9GAMM</name>
<evidence type="ECO:0000256" key="4">
    <source>
        <dbReference type="ARBA" id="ARBA00022481"/>
    </source>
</evidence>
<protein>
    <recommendedName>
        <fullName evidence="2">Type II secretion system protein H</fullName>
    </recommendedName>
    <alternativeName>
        <fullName evidence="10">General secretion pathway protein H</fullName>
    </alternativeName>
</protein>
<keyword evidence="4" id="KW-0488">Methylation</keyword>
<dbReference type="EMBL" id="QRDJ01000007">
    <property type="protein sequence ID" value="REC94542.1"/>
    <property type="molecule type" value="Genomic_DNA"/>
</dbReference>
<evidence type="ECO:0000313" key="14">
    <source>
        <dbReference type="Proteomes" id="UP000256334"/>
    </source>
</evidence>
<keyword evidence="14" id="KW-1185">Reference proteome</keyword>
<evidence type="ECO:0000256" key="3">
    <source>
        <dbReference type="ARBA" id="ARBA00022475"/>
    </source>
</evidence>
<evidence type="ECO:0000256" key="9">
    <source>
        <dbReference type="ARBA" id="ARBA00025772"/>
    </source>
</evidence>
<keyword evidence="5" id="KW-0997">Cell inner membrane</keyword>
<evidence type="ECO:0000256" key="2">
    <source>
        <dbReference type="ARBA" id="ARBA00021549"/>
    </source>
</evidence>
<dbReference type="Gene3D" id="3.55.40.10">
    <property type="entry name" value="minor pseudopilin epsh domain"/>
    <property type="match status" value="1"/>
</dbReference>
<dbReference type="SUPFAM" id="SSF54523">
    <property type="entry name" value="Pili subunits"/>
    <property type="match status" value="1"/>
</dbReference>
<evidence type="ECO:0000313" key="13">
    <source>
        <dbReference type="EMBL" id="REC94542.1"/>
    </source>
</evidence>
<dbReference type="PRINTS" id="PR00813">
    <property type="entry name" value="BCTERIALGSPG"/>
</dbReference>
<keyword evidence="3" id="KW-1003">Cell membrane</keyword>
<evidence type="ECO:0000259" key="12">
    <source>
        <dbReference type="Pfam" id="PF12019"/>
    </source>
</evidence>
<evidence type="ECO:0000256" key="6">
    <source>
        <dbReference type="ARBA" id="ARBA00022692"/>
    </source>
</evidence>
<keyword evidence="6 11" id="KW-0812">Transmembrane</keyword>
<comment type="subcellular location">
    <subcellularLocation>
        <location evidence="1">Cell inner membrane</location>
        <topology evidence="1">Single-pass membrane protein</topology>
    </subcellularLocation>
</comment>
<keyword evidence="8 11" id="KW-0472">Membrane</keyword>
<proteinExistence type="inferred from homology"/>
<dbReference type="InterPro" id="IPR022346">
    <property type="entry name" value="T2SS_GspH"/>
</dbReference>
<dbReference type="Proteomes" id="UP000256334">
    <property type="component" value="Unassembled WGS sequence"/>
</dbReference>
<evidence type="ECO:0000256" key="10">
    <source>
        <dbReference type="ARBA" id="ARBA00030775"/>
    </source>
</evidence>
<dbReference type="Pfam" id="PF12019">
    <property type="entry name" value="GspH"/>
    <property type="match status" value="1"/>
</dbReference>
<dbReference type="GO" id="GO:0015628">
    <property type="term" value="P:protein secretion by the type II secretion system"/>
    <property type="evidence" value="ECO:0007669"/>
    <property type="project" value="InterPro"/>
</dbReference>
<reference evidence="13 14" key="1">
    <citation type="submission" date="2018-07" db="EMBL/GenBank/DDBJ databases">
        <title>Genomic Encyclopedia of Type Strains, Phase IV (KMG-IV): sequencing the most valuable type-strain genomes for metagenomic binning, comparative biology and taxonomic classification.</title>
        <authorList>
            <person name="Goeker M."/>
        </authorList>
    </citation>
    <scope>NUCLEOTIDE SEQUENCE [LARGE SCALE GENOMIC DNA]</scope>
    <source>
        <strain evidence="13 14">DSM 14324</strain>
    </source>
</reference>
<dbReference type="GO" id="GO:0015627">
    <property type="term" value="C:type II protein secretion system complex"/>
    <property type="evidence" value="ECO:0007669"/>
    <property type="project" value="InterPro"/>
</dbReference>
<evidence type="ECO:0000256" key="7">
    <source>
        <dbReference type="ARBA" id="ARBA00022989"/>
    </source>
</evidence>